<proteinExistence type="predicted"/>
<reference evidence="1 2" key="1">
    <citation type="submission" date="2019-04" db="EMBL/GenBank/DDBJ databases">
        <authorList>
            <person name="Li J."/>
        </authorList>
    </citation>
    <scope>NUCLEOTIDE SEQUENCE [LARGE SCALE GENOMIC DNA]</scope>
    <source>
        <strain evidence="1 2">CCTCC AB2016182</strain>
    </source>
</reference>
<dbReference type="OrthoDB" id="7586141at2"/>
<organism evidence="1 2">
    <name type="scientific">Paracoccus hibiscisoli</name>
    <dbReference type="NCBI Taxonomy" id="2023261"/>
    <lineage>
        <taxon>Bacteria</taxon>
        <taxon>Pseudomonadati</taxon>
        <taxon>Pseudomonadota</taxon>
        <taxon>Alphaproteobacteria</taxon>
        <taxon>Rhodobacterales</taxon>
        <taxon>Paracoccaceae</taxon>
        <taxon>Paracoccus</taxon>
    </lineage>
</organism>
<accession>A0A4U0QVG1</accession>
<sequence length="109" mass="12533">MLDLCPDRFWLITPRLLLTEMSAASRRRTRQEETILTAGWLAAVVQRAKTIPDLDVAIGRRPRAPRDVDFYLDEMKVVLPGTTMEEWAARVREARQQQDALRRVSANAI</sequence>
<dbReference type="Proteomes" id="UP000306223">
    <property type="component" value="Unassembled WGS sequence"/>
</dbReference>
<evidence type="ECO:0000313" key="1">
    <source>
        <dbReference type="EMBL" id="TJZ86159.1"/>
    </source>
</evidence>
<comment type="caution">
    <text evidence="1">The sequence shown here is derived from an EMBL/GenBank/DDBJ whole genome shotgun (WGS) entry which is preliminary data.</text>
</comment>
<gene>
    <name evidence="1" type="ORF">FA740_04530</name>
</gene>
<dbReference type="EMBL" id="SUNH01000006">
    <property type="protein sequence ID" value="TJZ86159.1"/>
    <property type="molecule type" value="Genomic_DNA"/>
</dbReference>
<dbReference type="AlphaFoldDB" id="A0A4U0QVG1"/>
<name>A0A4U0QVG1_9RHOB</name>
<evidence type="ECO:0000313" key="2">
    <source>
        <dbReference type="Proteomes" id="UP000306223"/>
    </source>
</evidence>
<protein>
    <submittedName>
        <fullName evidence="1">Uncharacterized protein</fullName>
    </submittedName>
</protein>
<dbReference type="RefSeq" id="WP_136855588.1">
    <property type="nucleotide sequence ID" value="NZ_SUNH01000006.1"/>
</dbReference>
<keyword evidence="2" id="KW-1185">Reference proteome</keyword>